<name>A0A544VVU7_9MYCO</name>
<evidence type="ECO:0008006" key="3">
    <source>
        <dbReference type="Google" id="ProtNLM"/>
    </source>
</evidence>
<gene>
    <name evidence="1" type="ORF">D8S82_23235</name>
</gene>
<dbReference type="RefSeq" id="WP_142554363.1">
    <property type="nucleotide sequence ID" value="NZ_VIFX01000034.1"/>
</dbReference>
<evidence type="ECO:0000313" key="1">
    <source>
        <dbReference type="EMBL" id="TQR84116.1"/>
    </source>
</evidence>
<dbReference type="EMBL" id="VIFX01000034">
    <property type="protein sequence ID" value="TQR84116.1"/>
    <property type="molecule type" value="Genomic_DNA"/>
</dbReference>
<protein>
    <recommendedName>
        <fullName evidence="3">AbiEi antitoxin C-terminal domain-containing protein</fullName>
    </recommendedName>
</protein>
<proteinExistence type="predicted"/>
<sequence length="279" mass="31067">MEPFIGTEALARGDLTRGRLRHNYDRIHPDVYLASGQERTLLVNTEAAWLWTGRTGIVAGLAAAALHGVRTVDAATPIEMIGTHTRRRRGIVMREERIEADEVRSNGSWRVTTAARTALDLGRRFPRDLAVEYLDALARAADLVETDVAPLVERYRGARGIPQARSALAQMDGGTRCREETRIRLLLLDAGLPPPRTNITLCDGRDSTTIGMGWDEVKLGVSFFEPPRPGGCAAVQDLRHHELVERVGWTEIGFVAVTQGRSIVYRVRDELRRRMRGAQ</sequence>
<evidence type="ECO:0000313" key="2">
    <source>
        <dbReference type="Proteomes" id="UP000315759"/>
    </source>
</evidence>
<dbReference type="Proteomes" id="UP000315759">
    <property type="component" value="Unassembled WGS sequence"/>
</dbReference>
<organism evidence="1 2">
    <name type="scientific">Mycolicibacterium hodleri</name>
    <dbReference type="NCBI Taxonomy" id="49897"/>
    <lineage>
        <taxon>Bacteria</taxon>
        <taxon>Bacillati</taxon>
        <taxon>Actinomycetota</taxon>
        <taxon>Actinomycetes</taxon>
        <taxon>Mycobacteriales</taxon>
        <taxon>Mycobacteriaceae</taxon>
        <taxon>Mycolicibacterium</taxon>
    </lineage>
</organism>
<keyword evidence="2" id="KW-1185">Reference proteome</keyword>
<dbReference type="AlphaFoldDB" id="A0A544VVU7"/>
<reference evidence="1 2" key="1">
    <citation type="submission" date="2018-10" db="EMBL/GenBank/DDBJ databases">
        <title>Draft genome of Mycobacterium hodleri strain B.</title>
        <authorList>
            <person name="Amande T.J."/>
            <person name="Mcgenity T.J."/>
        </authorList>
    </citation>
    <scope>NUCLEOTIDE SEQUENCE [LARGE SCALE GENOMIC DNA]</scope>
    <source>
        <strain evidence="1 2">B</strain>
    </source>
</reference>
<accession>A0A544VVU7</accession>
<comment type="caution">
    <text evidence="1">The sequence shown here is derived from an EMBL/GenBank/DDBJ whole genome shotgun (WGS) entry which is preliminary data.</text>
</comment>